<dbReference type="InterPro" id="IPR039536">
    <property type="entry name" value="TetR_C_Proteobacteria"/>
</dbReference>
<evidence type="ECO:0000256" key="2">
    <source>
        <dbReference type="ARBA" id="ARBA00023125"/>
    </source>
</evidence>
<dbReference type="OrthoDB" id="9816431at2"/>
<dbReference type="GO" id="GO:0000976">
    <property type="term" value="F:transcription cis-regulatory region binding"/>
    <property type="evidence" value="ECO:0007669"/>
    <property type="project" value="TreeGrafter"/>
</dbReference>
<evidence type="ECO:0000256" key="4">
    <source>
        <dbReference type="PROSITE-ProRule" id="PRU00335"/>
    </source>
</evidence>
<evidence type="ECO:0000256" key="3">
    <source>
        <dbReference type="ARBA" id="ARBA00023163"/>
    </source>
</evidence>
<proteinExistence type="predicted"/>
<dbReference type="SUPFAM" id="SSF48498">
    <property type="entry name" value="Tetracyclin repressor-like, C-terminal domain"/>
    <property type="match status" value="1"/>
</dbReference>
<organism evidence="6 7">
    <name type="scientific">Paracoccus gahaiensis</name>
    <dbReference type="NCBI Taxonomy" id="1706839"/>
    <lineage>
        <taxon>Bacteria</taxon>
        <taxon>Pseudomonadati</taxon>
        <taxon>Pseudomonadota</taxon>
        <taxon>Alphaproteobacteria</taxon>
        <taxon>Rhodobacterales</taxon>
        <taxon>Paracoccaceae</taxon>
        <taxon>Paracoccus</taxon>
    </lineage>
</organism>
<dbReference type="Proteomes" id="UP000309747">
    <property type="component" value="Unassembled WGS sequence"/>
</dbReference>
<keyword evidence="7" id="KW-1185">Reference proteome</keyword>
<dbReference type="EMBL" id="SUNI01000004">
    <property type="protein sequence ID" value="TJZ92675.1"/>
    <property type="molecule type" value="Genomic_DNA"/>
</dbReference>
<evidence type="ECO:0000256" key="1">
    <source>
        <dbReference type="ARBA" id="ARBA00023015"/>
    </source>
</evidence>
<dbReference type="RefSeq" id="WP_136885221.1">
    <property type="nucleotide sequence ID" value="NZ_SUNI01000004.1"/>
</dbReference>
<dbReference type="InterPro" id="IPR036271">
    <property type="entry name" value="Tet_transcr_reg_TetR-rel_C_sf"/>
</dbReference>
<dbReference type="Gene3D" id="1.10.357.10">
    <property type="entry name" value="Tetracycline Repressor, domain 2"/>
    <property type="match status" value="1"/>
</dbReference>
<reference evidence="6 7" key="1">
    <citation type="submission" date="2019-04" db="EMBL/GenBank/DDBJ databases">
        <authorList>
            <person name="Li J."/>
        </authorList>
    </citation>
    <scope>NUCLEOTIDE SEQUENCE [LARGE SCALE GENOMIC DNA]</scope>
    <source>
        <strain evidence="6 7">KCTC 42687</strain>
    </source>
</reference>
<dbReference type="PROSITE" id="PS01081">
    <property type="entry name" value="HTH_TETR_1"/>
    <property type="match status" value="1"/>
</dbReference>
<sequence length="202" mass="22258">MPIQSRITQGRKFDQVRTGAAEIFLRDGFSGASVDDIARSARVSKATLYSYFPDKRLMFREVLRSTLDTAFQQPPFDPDQSGPASEALAQVMTDLSHWLLTEPRLHLHRVIIAEGSRFPEDALTYDSTMTARIVTPLALLIDSWIAAGEIRAHDSTMSARQLLGLLIGQLQHRALLDTTDPSPDEVQATAGATASLFLAAYN</sequence>
<dbReference type="Gene3D" id="1.10.10.60">
    <property type="entry name" value="Homeodomain-like"/>
    <property type="match status" value="1"/>
</dbReference>
<dbReference type="PANTHER" id="PTHR30055:SF146">
    <property type="entry name" value="HTH-TYPE TRANSCRIPTIONAL DUAL REGULATOR CECR"/>
    <property type="match status" value="1"/>
</dbReference>
<evidence type="ECO:0000259" key="5">
    <source>
        <dbReference type="PROSITE" id="PS50977"/>
    </source>
</evidence>
<dbReference type="GO" id="GO:0003700">
    <property type="term" value="F:DNA-binding transcription factor activity"/>
    <property type="evidence" value="ECO:0007669"/>
    <property type="project" value="TreeGrafter"/>
</dbReference>
<dbReference type="InterPro" id="IPR009057">
    <property type="entry name" value="Homeodomain-like_sf"/>
</dbReference>
<protein>
    <submittedName>
        <fullName evidence="6">TetR/AcrR family transcriptional regulator</fullName>
    </submittedName>
</protein>
<comment type="caution">
    <text evidence="6">The sequence shown here is derived from an EMBL/GenBank/DDBJ whole genome shotgun (WGS) entry which is preliminary data.</text>
</comment>
<dbReference type="FunFam" id="1.10.10.60:FF:000141">
    <property type="entry name" value="TetR family transcriptional regulator"/>
    <property type="match status" value="1"/>
</dbReference>
<keyword evidence="2 4" id="KW-0238">DNA-binding</keyword>
<dbReference type="AlphaFoldDB" id="A0A4U0RBY4"/>
<dbReference type="Pfam" id="PF14246">
    <property type="entry name" value="TetR_C_7"/>
    <property type="match status" value="1"/>
</dbReference>
<gene>
    <name evidence="6" type="ORF">FA743_07370</name>
</gene>
<dbReference type="InterPro" id="IPR023772">
    <property type="entry name" value="DNA-bd_HTH_TetR-type_CS"/>
</dbReference>
<name>A0A4U0RBY4_9RHOB</name>
<dbReference type="Pfam" id="PF00440">
    <property type="entry name" value="TetR_N"/>
    <property type="match status" value="1"/>
</dbReference>
<evidence type="ECO:0000313" key="7">
    <source>
        <dbReference type="Proteomes" id="UP000309747"/>
    </source>
</evidence>
<dbReference type="PROSITE" id="PS50977">
    <property type="entry name" value="HTH_TETR_2"/>
    <property type="match status" value="1"/>
</dbReference>
<keyword evidence="3" id="KW-0804">Transcription</keyword>
<accession>A0A4U0RBY4</accession>
<feature type="DNA-binding region" description="H-T-H motif" evidence="4">
    <location>
        <begin position="33"/>
        <end position="52"/>
    </location>
</feature>
<keyword evidence="1" id="KW-0805">Transcription regulation</keyword>
<evidence type="ECO:0000313" key="6">
    <source>
        <dbReference type="EMBL" id="TJZ92675.1"/>
    </source>
</evidence>
<dbReference type="InterPro" id="IPR050109">
    <property type="entry name" value="HTH-type_TetR-like_transc_reg"/>
</dbReference>
<feature type="domain" description="HTH tetR-type" evidence="5">
    <location>
        <begin position="10"/>
        <end position="70"/>
    </location>
</feature>
<dbReference type="PANTHER" id="PTHR30055">
    <property type="entry name" value="HTH-TYPE TRANSCRIPTIONAL REGULATOR RUTR"/>
    <property type="match status" value="1"/>
</dbReference>
<dbReference type="InterPro" id="IPR001647">
    <property type="entry name" value="HTH_TetR"/>
</dbReference>
<dbReference type="PRINTS" id="PR00455">
    <property type="entry name" value="HTHTETR"/>
</dbReference>
<dbReference type="SUPFAM" id="SSF46689">
    <property type="entry name" value="Homeodomain-like"/>
    <property type="match status" value="1"/>
</dbReference>